<keyword evidence="6" id="KW-0966">Cell projection</keyword>
<evidence type="ECO:0000313" key="6">
    <source>
        <dbReference type="EMBL" id="XCC57303.1"/>
    </source>
</evidence>
<organism evidence="6">
    <name type="scientific">Polynucleobacter sp. UK-FUSCHL-C3</name>
    <dbReference type="NCBI Taxonomy" id="2955208"/>
    <lineage>
        <taxon>Bacteria</taxon>
        <taxon>Pseudomonadati</taxon>
        <taxon>Pseudomonadota</taxon>
        <taxon>Betaproteobacteria</taxon>
        <taxon>Burkholderiales</taxon>
        <taxon>Burkholderiaceae</taxon>
        <taxon>Polynucleobacter</taxon>
    </lineage>
</organism>
<dbReference type="PANTHER" id="PTHR42792:SF2">
    <property type="entry name" value="FLAGELLIN"/>
    <property type="match status" value="1"/>
</dbReference>
<comment type="similarity">
    <text evidence="1 3">Belongs to the bacterial flagellin family.</text>
</comment>
<name>A0AAU8A1A5_9BURK</name>
<dbReference type="SUPFAM" id="SSF64518">
    <property type="entry name" value="Phase 1 flagellin"/>
    <property type="match status" value="2"/>
</dbReference>
<evidence type="ECO:0000259" key="4">
    <source>
        <dbReference type="Pfam" id="PF00669"/>
    </source>
</evidence>
<dbReference type="Pfam" id="PF00669">
    <property type="entry name" value="Flagellin_N"/>
    <property type="match status" value="1"/>
</dbReference>
<gene>
    <name evidence="6" type="ORF">NKE59_07340</name>
</gene>
<sequence length="653" mass="65974">MPTVINTNLASLFAQNSLSSAQNNLAQSVQRLSSGLRINSAKDDAAGLSISQNMQSQINGTNQSIRNLSDATNLLQVADSSLATVQDMILRLKQLATQGYDGSLSTSQKLNIVQEMKDLNTEINTTAARTAFNGINLLSSGSSNDLVNSDIQVGNSLTSTATAVTLTGAGQTGLYATGGANASTGLGDTLQTGGTNSTFAITLDPALSKINPGTYTLSAVGNALTLTGSFNGNAQSQTVTVADVIGDATNPRTVNQSLNFSNFGININLATTVATGVTQTGANMAAKFAEVGVRNTLTVAGSNTEISDIRLSGVAAGTYTLSATNGIQNGGSIPAATIANAVAGTYTIKLTGGTGTGAQAVVTVTGAAAGTVSISGGSGYTVGDVLTAATGQLGSSTSTITLAALVAANMSNSTGTTGQVFLDGTVNGVTTKQALTLATGAAQSTQTLNFSSFGIAIDLKSNQSGQSGTQLAGLLTGSNFGGNTAGQVIVSQGANSALKFQSGANSDAFIQIDTLNVQTGTTGTYAGSSSEMTTLGRRISTAGAGNLAALGINDTIETWQTAFKNAAAAVDNALEFISTKRATYGSQMNRLSYVSTNLQTQSTNLQNSRSSIIDTDFAAETARLTKGQIMQQAATAMLAQANQMPNVILSLLK</sequence>
<protein>
    <recommendedName>
        <fullName evidence="3">Flagellin</fullName>
    </recommendedName>
</protein>
<keyword evidence="3" id="KW-0964">Secreted</keyword>
<evidence type="ECO:0000259" key="5">
    <source>
        <dbReference type="Pfam" id="PF00700"/>
    </source>
</evidence>
<dbReference type="PANTHER" id="PTHR42792">
    <property type="entry name" value="FLAGELLIN"/>
    <property type="match status" value="1"/>
</dbReference>
<dbReference type="GO" id="GO:0005576">
    <property type="term" value="C:extracellular region"/>
    <property type="evidence" value="ECO:0007669"/>
    <property type="project" value="UniProtKB-SubCell"/>
</dbReference>
<comment type="function">
    <text evidence="3">Flagellin is the subunit protein which polymerizes to form the filaments of bacterial flagella.</text>
</comment>
<dbReference type="InterPro" id="IPR001029">
    <property type="entry name" value="Flagellin_N"/>
</dbReference>
<keyword evidence="6" id="KW-0282">Flagellum</keyword>
<keyword evidence="6" id="KW-0969">Cilium</keyword>
<feature type="domain" description="Flagellin N-terminal" evidence="4">
    <location>
        <begin position="5"/>
        <end position="139"/>
    </location>
</feature>
<evidence type="ECO:0000256" key="1">
    <source>
        <dbReference type="ARBA" id="ARBA00005709"/>
    </source>
</evidence>
<evidence type="ECO:0000256" key="2">
    <source>
        <dbReference type="ARBA" id="ARBA00023143"/>
    </source>
</evidence>
<evidence type="ECO:0000256" key="3">
    <source>
        <dbReference type="RuleBase" id="RU362073"/>
    </source>
</evidence>
<comment type="subcellular location">
    <subcellularLocation>
        <location evidence="3">Secreted</location>
    </subcellularLocation>
    <subcellularLocation>
        <location evidence="3">Bacterial flagellum</location>
    </subcellularLocation>
</comment>
<dbReference type="PRINTS" id="PR00207">
    <property type="entry name" value="FLAGELLIN"/>
</dbReference>
<proteinExistence type="inferred from homology"/>
<dbReference type="RefSeq" id="WP_353438333.1">
    <property type="nucleotide sequence ID" value="NZ_CP099959.1"/>
</dbReference>
<keyword evidence="2 3" id="KW-0975">Bacterial flagellum</keyword>
<dbReference type="GO" id="GO:0009288">
    <property type="term" value="C:bacterial-type flagellum"/>
    <property type="evidence" value="ECO:0007669"/>
    <property type="project" value="UniProtKB-SubCell"/>
</dbReference>
<dbReference type="InterPro" id="IPR046358">
    <property type="entry name" value="Flagellin_C"/>
</dbReference>
<dbReference type="Gene3D" id="1.20.1330.10">
    <property type="entry name" value="f41 fragment of flagellin, N-terminal domain"/>
    <property type="match status" value="2"/>
</dbReference>
<dbReference type="GO" id="GO:0005198">
    <property type="term" value="F:structural molecule activity"/>
    <property type="evidence" value="ECO:0007669"/>
    <property type="project" value="UniProtKB-UniRule"/>
</dbReference>
<dbReference type="Gene3D" id="6.10.280.190">
    <property type="match status" value="1"/>
</dbReference>
<dbReference type="AlphaFoldDB" id="A0AAU8A1A5"/>
<dbReference type="EMBL" id="CP099959">
    <property type="protein sequence ID" value="XCC57303.1"/>
    <property type="molecule type" value="Genomic_DNA"/>
</dbReference>
<dbReference type="InterPro" id="IPR001492">
    <property type="entry name" value="Flagellin"/>
</dbReference>
<accession>A0AAU8A1A5</accession>
<feature type="domain" description="Flagellin C-terminal" evidence="5">
    <location>
        <begin position="569"/>
        <end position="652"/>
    </location>
</feature>
<dbReference type="Pfam" id="PF00700">
    <property type="entry name" value="Flagellin_C"/>
    <property type="match status" value="1"/>
</dbReference>
<reference evidence="6" key="1">
    <citation type="submission" date="2022-06" db="EMBL/GenBank/DDBJ databases">
        <title>New Polynucleobacter species.</title>
        <authorList>
            <person name="Hahn M.W."/>
        </authorList>
    </citation>
    <scope>NUCLEOTIDE SEQUENCE</scope>
    <source>
        <strain evidence="6">UK-FUSCHL-C3</strain>
    </source>
</reference>